<gene>
    <name evidence="5" type="ORF">A0U93_15430</name>
</gene>
<keyword evidence="3" id="KW-0418">Kinase</keyword>
<dbReference type="AlphaFoldDB" id="A0A1U9KTG2"/>
<dbReference type="Proteomes" id="UP000188604">
    <property type="component" value="Chromosome"/>
</dbReference>
<comment type="similarity">
    <text evidence="1">Belongs to the carbohydrate kinase PfkB family.</text>
</comment>
<name>A0A1U9KTG2_9PROT</name>
<accession>A0A1U9KTG2</accession>
<proteinExistence type="inferred from homology"/>
<organism evidence="5 6">
    <name type="scientific">Neoasaia chiangmaiensis</name>
    <dbReference type="NCBI Taxonomy" id="320497"/>
    <lineage>
        <taxon>Bacteria</taxon>
        <taxon>Pseudomonadati</taxon>
        <taxon>Pseudomonadota</taxon>
        <taxon>Alphaproteobacteria</taxon>
        <taxon>Acetobacterales</taxon>
        <taxon>Acetobacteraceae</taxon>
        <taxon>Neoasaia</taxon>
    </lineage>
</organism>
<dbReference type="RefSeq" id="WP_077808132.1">
    <property type="nucleotide sequence ID" value="NZ_BJXS01000011.1"/>
</dbReference>
<dbReference type="GO" id="GO:0016301">
    <property type="term" value="F:kinase activity"/>
    <property type="evidence" value="ECO:0007669"/>
    <property type="project" value="UniProtKB-KW"/>
</dbReference>
<evidence type="ECO:0000256" key="3">
    <source>
        <dbReference type="ARBA" id="ARBA00022777"/>
    </source>
</evidence>
<sequence length="293" mass="31537">MKNVVILGYASLDHVIALDGPAVPGQTTRITERREDSWNRMGGAPWFIARILEQASGCQTVPVTWIGDDRSGEHYLSAMKEIGASTAGIRVIPGGRTPVTLMVYEPSGEAICLYDPLPAAGDTRPSLEAGHRDLIAQADWLVLTIAPADATLAALETCRSDAKVAWVAKKDAHALPPHLLERIVQRADIIFCSETEGSTIRDALARAQAKPDLILVETYGRRGSSLEIRGERTLLQPPATLPVLDPCGAGDTLAAGTLSCLIRDAGSPETALKRGMQDAYHLLSQRQNSEEKE</sequence>
<dbReference type="SUPFAM" id="SSF53613">
    <property type="entry name" value="Ribokinase-like"/>
    <property type="match status" value="1"/>
</dbReference>
<dbReference type="OrthoDB" id="9775849at2"/>
<dbReference type="Gene3D" id="3.40.1190.20">
    <property type="match status" value="1"/>
</dbReference>
<keyword evidence="2" id="KW-0808">Transferase</keyword>
<dbReference type="KEGG" id="nch:A0U93_15430"/>
<dbReference type="EMBL" id="CP014691">
    <property type="protein sequence ID" value="AQS89075.1"/>
    <property type="molecule type" value="Genomic_DNA"/>
</dbReference>
<evidence type="ECO:0000256" key="1">
    <source>
        <dbReference type="ARBA" id="ARBA00010688"/>
    </source>
</evidence>
<dbReference type="InterPro" id="IPR011611">
    <property type="entry name" value="PfkB_dom"/>
</dbReference>
<dbReference type="PANTHER" id="PTHR43085">
    <property type="entry name" value="HEXOKINASE FAMILY MEMBER"/>
    <property type="match status" value="1"/>
</dbReference>
<dbReference type="STRING" id="320497.A0U93_15430"/>
<evidence type="ECO:0000256" key="2">
    <source>
        <dbReference type="ARBA" id="ARBA00022679"/>
    </source>
</evidence>
<reference evidence="5 6" key="1">
    <citation type="submission" date="2016-03" db="EMBL/GenBank/DDBJ databases">
        <title>Acetic acid bacteria sequencing.</title>
        <authorList>
            <person name="Brandt J."/>
            <person name="Jakob F."/>
            <person name="Vogel R.F."/>
        </authorList>
    </citation>
    <scope>NUCLEOTIDE SEQUENCE [LARGE SCALE GENOMIC DNA]</scope>
    <source>
        <strain evidence="5 6">NBRC 101099</strain>
    </source>
</reference>
<protein>
    <recommendedName>
        <fullName evidence="4">Carbohydrate kinase PfkB domain-containing protein</fullName>
    </recommendedName>
</protein>
<evidence type="ECO:0000313" key="5">
    <source>
        <dbReference type="EMBL" id="AQS89075.1"/>
    </source>
</evidence>
<evidence type="ECO:0000259" key="4">
    <source>
        <dbReference type="Pfam" id="PF00294"/>
    </source>
</evidence>
<dbReference type="Pfam" id="PF00294">
    <property type="entry name" value="PfkB"/>
    <property type="match status" value="1"/>
</dbReference>
<dbReference type="InterPro" id="IPR050306">
    <property type="entry name" value="PfkB_Carbo_kinase"/>
</dbReference>
<dbReference type="PANTHER" id="PTHR43085:SF57">
    <property type="entry name" value="CARBOHYDRATE KINASE PFKB DOMAIN-CONTAINING PROTEIN"/>
    <property type="match status" value="1"/>
</dbReference>
<keyword evidence="6" id="KW-1185">Reference proteome</keyword>
<dbReference type="InterPro" id="IPR029056">
    <property type="entry name" value="Ribokinase-like"/>
</dbReference>
<evidence type="ECO:0000313" key="6">
    <source>
        <dbReference type="Proteomes" id="UP000188604"/>
    </source>
</evidence>
<feature type="domain" description="Carbohydrate kinase PfkB" evidence="4">
    <location>
        <begin position="1"/>
        <end position="275"/>
    </location>
</feature>